<gene>
    <name evidence="9" type="ORF">PISMIDRAFT_683791</name>
</gene>
<evidence type="ECO:0008006" key="11">
    <source>
        <dbReference type="Google" id="ProtNLM"/>
    </source>
</evidence>
<keyword evidence="10" id="KW-1185">Reference proteome</keyword>
<keyword evidence="4 8" id="KW-0812">Transmembrane</keyword>
<feature type="region of interest" description="Disordered" evidence="7">
    <location>
        <begin position="346"/>
        <end position="378"/>
    </location>
</feature>
<dbReference type="Proteomes" id="UP000054018">
    <property type="component" value="Unassembled WGS sequence"/>
</dbReference>
<dbReference type="InterPro" id="IPR004923">
    <property type="entry name" value="FTR1/Fip1/EfeU"/>
</dbReference>
<evidence type="ECO:0000256" key="7">
    <source>
        <dbReference type="SAM" id="MobiDB-lite"/>
    </source>
</evidence>
<reference evidence="9 10" key="1">
    <citation type="submission" date="2014-04" db="EMBL/GenBank/DDBJ databases">
        <authorList>
            <consortium name="DOE Joint Genome Institute"/>
            <person name="Kuo A."/>
            <person name="Kohler A."/>
            <person name="Costa M.D."/>
            <person name="Nagy L.G."/>
            <person name="Floudas D."/>
            <person name="Copeland A."/>
            <person name="Barry K.W."/>
            <person name="Cichocki N."/>
            <person name="Veneault-Fourrey C."/>
            <person name="LaButti K."/>
            <person name="Lindquist E.A."/>
            <person name="Lipzen A."/>
            <person name="Lundell T."/>
            <person name="Morin E."/>
            <person name="Murat C."/>
            <person name="Sun H."/>
            <person name="Tunlid A."/>
            <person name="Henrissat B."/>
            <person name="Grigoriev I.V."/>
            <person name="Hibbett D.S."/>
            <person name="Martin F."/>
            <person name="Nordberg H.P."/>
            <person name="Cantor M.N."/>
            <person name="Hua S.X."/>
        </authorList>
    </citation>
    <scope>NUCLEOTIDE SEQUENCE [LARGE SCALE GENOMIC DNA]</scope>
    <source>
        <strain evidence="9 10">441</strain>
    </source>
</reference>
<comment type="similarity">
    <text evidence="2">Belongs to the oxidase-dependent Fe transporter (OFeT) (TC 9.A.10.1) family.</text>
</comment>
<feature type="transmembrane region" description="Helical" evidence="8">
    <location>
        <begin position="312"/>
        <end position="329"/>
    </location>
</feature>
<evidence type="ECO:0000256" key="1">
    <source>
        <dbReference type="ARBA" id="ARBA00004141"/>
    </source>
</evidence>
<keyword evidence="3" id="KW-0408">Iron</keyword>
<reference evidence="10" key="2">
    <citation type="submission" date="2015-01" db="EMBL/GenBank/DDBJ databases">
        <title>Evolutionary Origins and Diversification of the Mycorrhizal Mutualists.</title>
        <authorList>
            <consortium name="DOE Joint Genome Institute"/>
            <consortium name="Mycorrhizal Genomics Consortium"/>
            <person name="Kohler A."/>
            <person name="Kuo A."/>
            <person name="Nagy L.G."/>
            <person name="Floudas D."/>
            <person name="Copeland A."/>
            <person name="Barry K.W."/>
            <person name="Cichocki N."/>
            <person name="Veneault-Fourrey C."/>
            <person name="LaButti K."/>
            <person name="Lindquist E.A."/>
            <person name="Lipzen A."/>
            <person name="Lundell T."/>
            <person name="Morin E."/>
            <person name="Murat C."/>
            <person name="Riley R."/>
            <person name="Ohm R."/>
            <person name="Sun H."/>
            <person name="Tunlid A."/>
            <person name="Henrissat B."/>
            <person name="Grigoriev I.V."/>
            <person name="Hibbett D.S."/>
            <person name="Martin F."/>
        </authorList>
    </citation>
    <scope>NUCLEOTIDE SEQUENCE [LARGE SCALE GENOMIC DNA]</scope>
    <source>
        <strain evidence="10">441</strain>
    </source>
</reference>
<name>A0A0C9YQ79_9AGAM</name>
<feature type="transmembrane region" description="Helical" evidence="8">
    <location>
        <begin position="223"/>
        <end position="244"/>
    </location>
</feature>
<evidence type="ECO:0000256" key="2">
    <source>
        <dbReference type="ARBA" id="ARBA00008333"/>
    </source>
</evidence>
<evidence type="ECO:0000313" key="9">
    <source>
        <dbReference type="EMBL" id="KIK18786.1"/>
    </source>
</evidence>
<dbReference type="PANTHER" id="PTHR31632:SF2">
    <property type="entry name" value="PLASMA MEMBRANE IRON PERMEASE"/>
    <property type="match status" value="1"/>
</dbReference>
<dbReference type="STRING" id="765257.A0A0C9YQ79"/>
<dbReference type="OrthoDB" id="4364at2759"/>
<evidence type="ECO:0000256" key="4">
    <source>
        <dbReference type="ARBA" id="ARBA00022692"/>
    </source>
</evidence>
<evidence type="ECO:0000256" key="3">
    <source>
        <dbReference type="ARBA" id="ARBA00022496"/>
    </source>
</evidence>
<evidence type="ECO:0000256" key="6">
    <source>
        <dbReference type="ARBA" id="ARBA00023136"/>
    </source>
</evidence>
<keyword evidence="3" id="KW-0813">Transport</keyword>
<feature type="transmembrane region" description="Helical" evidence="8">
    <location>
        <begin position="75"/>
        <end position="101"/>
    </location>
</feature>
<keyword evidence="3" id="KW-0410">Iron transport</keyword>
<evidence type="ECO:0000313" key="10">
    <source>
        <dbReference type="Proteomes" id="UP000054018"/>
    </source>
</evidence>
<dbReference type="AlphaFoldDB" id="A0A0C9YQ79"/>
<dbReference type="Pfam" id="PF03239">
    <property type="entry name" value="FTR1"/>
    <property type="match status" value="1"/>
</dbReference>
<keyword evidence="5 8" id="KW-1133">Transmembrane helix</keyword>
<evidence type="ECO:0000256" key="8">
    <source>
        <dbReference type="SAM" id="Phobius"/>
    </source>
</evidence>
<evidence type="ECO:0000256" key="5">
    <source>
        <dbReference type="ARBA" id="ARBA00022989"/>
    </source>
</evidence>
<feature type="transmembrane region" description="Helical" evidence="8">
    <location>
        <begin position="197"/>
        <end position="216"/>
    </location>
</feature>
<keyword evidence="3" id="KW-0406">Ion transport</keyword>
<protein>
    <recommendedName>
        <fullName evidence="11">Iron permease FTR1</fullName>
    </recommendedName>
</protein>
<dbReference type="PANTHER" id="PTHR31632">
    <property type="entry name" value="IRON TRANSPORTER FTH1"/>
    <property type="match status" value="1"/>
</dbReference>
<dbReference type="GO" id="GO:0033573">
    <property type="term" value="C:high-affinity iron permease complex"/>
    <property type="evidence" value="ECO:0007669"/>
    <property type="project" value="InterPro"/>
</dbReference>
<dbReference type="HOGENOM" id="CLU_046738_1_1_1"/>
<sequence>MTQNLFSITIFFVTFRETLEAAVIVSVLLGLVTQIIDGDPDTASEAPTVSTSLSNEQVGPQDPLMRSKILRRMKLQILLGSALGLIIAIALGGTFIAIWFTLATNLWTKAEQLWEGVFQLIAALMIFVMGVTMLKMDRAKATWRVKLNQAFSGEVVDRRTKSGKWVLFLLPMITVLREGMEGVIFVSGVAVGQPATSIPIAAIVGIICGLVCGFLIYQFSSRLTLKVFMVIMTNLILLVGAGLFSKAVWAFEENAFQQIVGTNIDDTGGTGPGSYDVRGNVWHLNCCSTGTGGWEIFNAVLGWQNSATVGSVISYVFYWLAVIGTLVYLKFKEGRTKLFGFESSYAKRRRSARERNQEKVDRSTEDEVDSGNDAQQIS</sequence>
<comment type="subcellular location">
    <subcellularLocation>
        <location evidence="1">Membrane</location>
        <topology evidence="1">Multi-pass membrane protein</topology>
    </subcellularLocation>
</comment>
<feature type="compositionally biased region" description="Basic and acidic residues" evidence="7">
    <location>
        <begin position="353"/>
        <end position="365"/>
    </location>
</feature>
<feature type="transmembrane region" description="Helical" evidence="8">
    <location>
        <begin position="165"/>
        <end position="191"/>
    </location>
</feature>
<keyword evidence="6 8" id="KW-0472">Membrane</keyword>
<accession>A0A0C9YQ79</accession>
<feature type="transmembrane region" description="Helical" evidence="8">
    <location>
        <begin position="113"/>
        <end position="134"/>
    </location>
</feature>
<dbReference type="GO" id="GO:0015093">
    <property type="term" value="F:ferrous iron transmembrane transporter activity"/>
    <property type="evidence" value="ECO:0007669"/>
    <property type="project" value="TreeGrafter"/>
</dbReference>
<proteinExistence type="inferred from homology"/>
<organism evidence="9 10">
    <name type="scientific">Pisolithus microcarpus 441</name>
    <dbReference type="NCBI Taxonomy" id="765257"/>
    <lineage>
        <taxon>Eukaryota</taxon>
        <taxon>Fungi</taxon>
        <taxon>Dikarya</taxon>
        <taxon>Basidiomycota</taxon>
        <taxon>Agaricomycotina</taxon>
        <taxon>Agaricomycetes</taxon>
        <taxon>Agaricomycetidae</taxon>
        <taxon>Boletales</taxon>
        <taxon>Sclerodermatineae</taxon>
        <taxon>Pisolithaceae</taxon>
        <taxon>Pisolithus</taxon>
    </lineage>
</organism>
<dbReference type="EMBL" id="KN833796">
    <property type="protein sequence ID" value="KIK18786.1"/>
    <property type="molecule type" value="Genomic_DNA"/>
</dbReference>